<dbReference type="GO" id="GO:0042956">
    <property type="term" value="P:maltodextrin transmembrane transport"/>
    <property type="evidence" value="ECO:0007669"/>
    <property type="project" value="TreeGrafter"/>
</dbReference>
<dbReference type="Pfam" id="PF13416">
    <property type="entry name" value="SBP_bac_8"/>
    <property type="match status" value="1"/>
</dbReference>
<keyword evidence="3" id="KW-0732">Signal</keyword>
<dbReference type="Gene3D" id="3.40.190.10">
    <property type="entry name" value="Periplasmic binding protein-like II"/>
    <property type="match status" value="2"/>
</dbReference>
<accession>J3JF35</accession>
<dbReference type="PATRIC" id="fig|1210908.3.peg.2201"/>
<dbReference type="PANTHER" id="PTHR30061">
    <property type="entry name" value="MALTOSE-BINDING PERIPLASMIC PROTEIN"/>
    <property type="match status" value="1"/>
</dbReference>
<reference evidence="5 6" key="1">
    <citation type="journal article" date="2012" name="J. Bacteriol.">
        <title>Draft Genome Sequence of the Extremely Halophilic Archaeon Halogranum salarium B-1T.</title>
        <authorList>
            <person name="Kim K.K."/>
            <person name="Lee K.C."/>
            <person name="Lee J.S."/>
        </authorList>
    </citation>
    <scope>NUCLEOTIDE SEQUENCE [LARGE SCALE GENOMIC DNA]</scope>
    <source>
        <strain evidence="5 6">B-1</strain>
    </source>
</reference>
<comment type="similarity">
    <text evidence="1">Belongs to the bacterial solute-binding protein 1 family.</text>
</comment>
<dbReference type="GO" id="GO:0055052">
    <property type="term" value="C:ATP-binding cassette (ABC) transporter complex, substrate-binding subunit-containing"/>
    <property type="evidence" value="ECO:0007669"/>
    <property type="project" value="TreeGrafter"/>
</dbReference>
<dbReference type="GO" id="GO:1901982">
    <property type="term" value="F:maltose binding"/>
    <property type="evidence" value="ECO:0007669"/>
    <property type="project" value="TreeGrafter"/>
</dbReference>
<dbReference type="SUPFAM" id="SSF53850">
    <property type="entry name" value="Periplasmic binding protein-like II"/>
    <property type="match status" value="1"/>
</dbReference>
<evidence type="ECO:0000256" key="1">
    <source>
        <dbReference type="ARBA" id="ARBA00008520"/>
    </source>
</evidence>
<organism evidence="5 6">
    <name type="scientific">Halogranum salarium B-1</name>
    <dbReference type="NCBI Taxonomy" id="1210908"/>
    <lineage>
        <taxon>Archaea</taxon>
        <taxon>Methanobacteriati</taxon>
        <taxon>Methanobacteriota</taxon>
        <taxon>Stenosarchaea group</taxon>
        <taxon>Halobacteria</taxon>
        <taxon>Halobacteriales</taxon>
        <taxon>Haloferacaceae</taxon>
    </lineage>
</organism>
<dbReference type="GO" id="GO:0015768">
    <property type="term" value="P:maltose transport"/>
    <property type="evidence" value="ECO:0007669"/>
    <property type="project" value="TreeGrafter"/>
</dbReference>
<evidence type="ECO:0000313" key="6">
    <source>
        <dbReference type="Proteomes" id="UP000007813"/>
    </source>
</evidence>
<comment type="caution">
    <text evidence="5">The sequence shown here is derived from an EMBL/GenBank/DDBJ whole genome shotgun (WGS) entry which is preliminary data.</text>
</comment>
<dbReference type="EMBL" id="ALJD01000006">
    <property type="protein sequence ID" value="EJN58876.1"/>
    <property type="molecule type" value="Genomic_DNA"/>
</dbReference>
<evidence type="ECO:0000256" key="2">
    <source>
        <dbReference type="ARBA" id="ARBA00022448"/>
    </source>
</evidence>
<protein>
    <submittedName>
        <fullName evidence="5">Sugar ABC transporter substrate-binding protein</fullName>
    </submittedName>
</protein>
<gene>
    <name evidence="5" type="ORF">HSB1_22970</name>
</gene>
<evidence type="ECO:0000256" key="3">
    <source>
        <dbReference type="ARBA" id="ARBA00022729"/>
    </source>
</evidence>
<dbReference type="RefSeq" id="WP_009367379.1">
    <property type="nucleotide sequence ID" value="NZ_ALJD01000006.1"/>
</dbReference>
<evidence type="ECO:0000313" key="5">
    <source>
        <dbReference type="EMBL" id="EJN58876.1"/>
    </source>
</evidence>
<evidence type="ECO:0000256" key="4">
    <source>
        <dbReference type="SAM" id="MobiDB-lite"/>
    </source>
</evidence>
<dbReference type="AlphaFoldDB" id="J3JF35"/>
<dbReference type="PANTHER" id="PTHR30061:SF50">
    <property type="entry name" value="MALTOSE_MALTODEXTRIN-BINDING PERIPLASMIC PROTEIN"/>
    <property type="match status" value="1"/>
</dbReference>
<proteinExistence type="inferred from homology"/>
<name>J3JF35_9EURY</name>
<feature type="region of interest" description="Disordered" evidence="4">
    <location>
        <begin position="27"/>
        <end position="66"/>
    </location>
</feature>
<dbReference type="Proteomes" id="UP000007813">
    <property type="component" value="Unassembled WGS sequence"/>
</dbReference>
<dbReference type="eggNOG" id="arCOG00150">
    <property type="taxonomic scope" value="Archaea"/>
</dbReference>
<keyword evidence="2" id="KW-0813">Transport</keyword>
<sequence>MTEDESQFSRRSVVKATALSGAAGITGLAGCTGGGDGGDGSDGGDGGGGDGGDGSTDGGDGGSGGNTFEIVHWWTAGGEQEALQALLDGFKEKYPDISVENNPAPGGAGSALDTVIKNRVLNENPPSSFQIWPGKALYPYTEADILNDISDSVWGKNSMKENYLQGVKSAAKGGTENFVSVPINIHRLNNLFYNKEVVESAGVDPTSIGDPSALMNAMDTVAQETDAVPMAHQTQSPWSTVQLWETVLIGEQGVGAFETFTSGDVAGVESAVKSALKRVKEYSEHYPEDAGSISWDQGNSMIVNGEAAFIHQGDWAAGQYKTADSFEYDSAWGNVAFPGTEGIYSLVMDSFVFPKNNPSPDATTKFLTYCGTKDAQKRFNTKKGSIPPRTDVSMDEFGPFLQAQSEDFANSNQQPATIAHGTAVRPEIKSNIEGAFASFLESYNVNKTYDELVTAFDV</sequence>
<dbReference type="OrthoDB" id="18176at2157"/>
<dbReference type="InterPro" id="IPR006059">
    <property type="entry name" value="SBP"/>
</dbReference>
<feature type="compositionally biased region" description="Gly residues" evidence="4">
    <location>
        <begin position="30"/>
        <end position="65"/>
    </location>
</feature>